<reference evidence="2 3" key="1">
    <citation type="submission" date="2019-03" db="EMBL/GenBank/DDBJ databases">
        <title>Genomic Encyclopedia of Type Strains, Phase IV (KMG-IV): sequencing the most valuable type-strain genomes for metagenomic binning, comparative biology and taxonomic classification.</title>
        <authorList>
            <person name="Goeker M."/>
        </authorList>
    </citation>
    <scope>NUCLEOTIDE SEQUENCE [LARGE SCALE GENOMIC DNA]</scope>
    <source>
        <strain evidence="2 3">DSM 19345</strain>
    </source>
</reference>
<dbReference type="OrthoDB" id="7952893at2"/>
<dbReference type="EMBL" id="SMAK01000005">
    <property type="protein sequence ID" value="TCT10556.1"/>
    <property type="molecule type" value="Genomic_DNA"/>
</dbReference>
<keyword evidence="3" id="KW-1185">Reference proteome</keyword>
<proteinExistence type="predicted"/>
<accession>A0A4R3MB70</accession>
<comment type="caution">
    <text evidence="2">The sequence shown here is derived from an EMBL/GenBank/DDBJ whole genome shotgun (WGS) entry which is preliminary data.</text>
</comment>
<feature type="chain" id="PRO_5020746586" evidence="1">
    <location>
        <begin position="24"/>
        <end position="250"/>
    </location>
</feature>
<evidence type="ECO:0000313" key="2">
    <source>
        <dbReference type="EMBL" id="TCT10556.1"/>
    </source>
</evidence>
<feature type="signal peptide" evidence="1">
    <location>
        <begin position="1"/>
        <end position="23"/>
    </location>
</feature>
<dbReference type="RefSeq" id="WP_132806418.1">
    <property type="nucleotide sequence ID" value="NZ_SMAK01000005.1"/>
</dbReference>
<organism evidence="2 3">
    <name type="scientific">Tepidamorphus gemmatus</name>
    <dbReference type="NCBI Taxonomy" id="747076"/>
    <lineage>
        <taxon>Bacteria</taxon>
        <taxon>Pseudomonadati</taxon>
        <taxon>Pseudomonadota</taxon>
        <taxon>Alphaproteobacteria</taxon>
        <taxon>Hyphomicrobiales</taxon>
        <taxon>Tepidamorphaceae</taxon>
        <taxon>Tepidamorphus</taxon>
    </lineage>
</organism>
<name>A0A4R3MB70_9HYPH</name>
<sequence length="250" mass="26538">MIGLRFVITAFGLWLIAPQAATATTTVATCKLGGCQCSLSPLAAEDISFVWGFETPAIAPTDLSSATLVVDLDHDAVYWTDASRQSIDRAYQGDGNCPIELFADDAVIPRDGTWRWQVTGTSIGGCPPMLAAALGTNLPDSHMVRVDWGGRFDPALLATSPEMSVYRWRDTGGNSAASEPLGGRDCDAGTCSSVWVRLWMTLITPETIRGHMVLKTRADPPDPAGANVLAAIGIGACDVVVGYRIDHIAD</sequence>
<gene>
    <name evidence="2" type="ORF">EDC22_10554</name>
</gene>
<evidence type="ECO:0000313" key="3">
    <source>
        <dbReference type="Proteomes" id="UP000295678"/>
    </source>
</evidence>
<dbReference type="AlphaFoldDB" id="A0A4R3MB70"/>
<dbReference type="Proteomes" id="UP000295678">
    <property type="component" value="Unassembled WGS sequence"/>
</dbReference>
<evidence type="ECO:0000256" key="1">
    <source>
        <dbReference type="SAM" id="SignalP"/>
    </source>
</evidence>
<protein>
    <submittedName>
        <fullName evidence="2">Uncharacterized protein</fullName>
    </submittedName>
</protein>
<keyword evidence="1" id="KW-0732">Signal</keyword>